<keyword evidence="2" id="KW-0106">Calcium</keyword>
<keyword evidence="3" id="KW-0865">Zymogen</keyword>
<sequence length="411" mass="46064">MGNVCCAVNASLRSDARGRRLGNKRVHTDGKTYAPFGMVSQPADPLKVSEYTPSRSGLKEKVDLREFMTTVEDQSQSNSCCANAVAGAYEYINKREALKRGDSIDDISRLFIYYVGRKRDQQYFGEDPKMAPQDEGMTLGGAITALEMKGACLERNWPFDLDKVNHKPEQACFDQALRYKIASSQKVPVDLDCMREALSSGHPIVFGLKLTAQFFRPLPGGFIPTPDASDPQSAEHGLHAMLLVGYNDRQQVFIVRNSWGTSWGDRGYAYVPYDYIANGEFNFLDQFCITGLTDTDFTPAEDDGNDFGYSKEPDGAGQPEVVDFEEDLPEMAEDDFDPEDEFDVDKEAKRVFDKYDVNQNGTIDIQELQLCLMMNGVFILPHQLDELMQQYQSDGKAGLSFEEFKQLCGQA</sequence>
<dbReference type="PANTHER" id="PTHR12411">
    <property type="entry name" value="CYSTEINE PROTEASE FAMILY C1-RELATED"/>
    <property type="match status" value="1"/>
</dbReference>
<dbReference type="Pfam" id="PF13499">
    <property type="entry name" value="EF-hand_7"/>
    <property type="match status" value="1"/>
</dbReference>
<dbReference type="OMA" id="MAPQDEG"/>
<dbReference type="PROSITE" id="PS00639">
    <property type="entry name" value="THIOL_PROTEASE_HIS"/>
    <property type="match status" value="1"/>
</dbReference>
<keyword evidence="6" id="KW-1185">Reference proteome</keyword>
<dbReference type="InterPro" id="IPR018247">
    <property type="entry name" value="EF_Hand_1_Ca_BS"/>
</dbReference>
<evidence type="ECO:0000256" key="2">
    <source>
        <dbReference type="ARBA" id="ARBA00022837"/>
    </source>
</evidence>
<comment type="similarity">
    <text evidence="1">Belongs to the peptidase C1 family.</text>
</comment>
<dbReference type="InterPro" id="IPR011992">
    <property type="entry name" value="EF-hand-dom_pair"/>
</dbReference>
<dbReference type="Proteomes" id="UP000186817">
    <property type="component" value="Unassembled WGS sequence"/>
</dbReference>
<dbReference type="SMART" id="SM00054">
    <property type="entry name" value="EFh"/>
    <property type="match status" value="2"/>
</dbReference>
<dbReference type="SUPFAM" id="SSF47473">
    <property type="entry name" value="EF-hand"/>
    <property type="match status" value="1"/>
</dbReference>
<proteinExistence type="inferred from homology"/>
<dbReference type="InterPro" id="IPR000668">
    <property type="entry name" value="Peptidase_C1A_C"/>
</dbReference>
<feature type="domain" description="EF-hand" evidence="4">
    <location>
        <begin position="343"/>
        <end position="378"/>
    </location>
</feature>
<dbReference type="OrthoDB" id="640249at2759"/>
<organism evidence="5 6">
    <name type="scientific">Symbiodinium microadriaticum</name>
    <name type="common">Dinoflagellate</name>
    <name type="synonym">Zooxanthella microadriatica</name>
    <dbReference type="NCBI Taxonomy" id="2951"/>
    <lineage>
        <taxon>Eukaryota</taxon>
        <taxon>Sar</taxon>
        <taxon>Alveolata</taxon>
        <taxon>Dinophyceae</taxon>
        <taxon>Suessiales</taxon>
        <taxon>Symbiodiniaceae</taxon>
        <taxon>Symbiodinium</taxon>
    </lineage>
</organism>
<protein>
    <submittedName>
        <fullName evidence="5">Putative peptidase C1-like protein</fullName>
    </submittedName>
</protein>
<dbReference type="InterPro" id="IPR025660">
    <property type="entry name" value="Pept_his_AS"/>
</dbReference>
<dbReference type="EMBL" id="LSRX01000035">
    <property type="protein sequence ID" value="OLQ12951.1"/>
    <property type="molecule type" value="Genomic_DNA"/>
</dbReference>
<dbReference type="GO" id="GO:0005509">
    <property type="term" value="F:calcium ion binding"/>
    <property type="evidence" value="ECO:0007669"/>
    <property type="project" value="InterPro"/>
</dbReference>
<name>A0A1Q9EZV7_SYMMI</name>
<evidence type="ECO:0000313" key="5">
    <source>
        <dbReference type="EMBL" id="OLQ12951.1"/>
    </source>
</evidence>
<dbReference type="Gene3D" id="3.90.70.10">
    <property type="entry name" value="Cysteine proteinases"/>
    <property type="match status" value="1"/>
</dbReference>
<dbReference type="SMART" id="SM00645">
    <property type="entry name" value="Pept_C1"/>
    <property type="match status" value="1"/>
</dbReference>
<dbReference type="InterPro" id="IPR013128">
    <property type="entry name" value="Peptidase_C1A"/>
</dbReference>
<evidence type="ECO:0000259" key="4">
    <source>
        <dbReference type="PROSITE" id="PS50222"/>
    </source>
</evidence>
<dbReference type="InterPro" id="IPR002048">
    <property type="entry name" value="EF_hand_dom"/>
</dbReference>
<dbReference type="Gene3D" id="1.10.238.10">
    <property type="entry name" value="EF-hand"/>
    <property type="match status" value="1"/>
</dbReference>
<accession>A0A1Q9EZV7</accession>
<dbReference type="CDD" id="cd02619">
    <property type="entry name" value="Peptidase_C1"/>
    <property type="match status" value="1"/>
</dbReference>
<evidence type="ECO:0000256" key="1">
    <source>
        <dbReference type="ARBA" id="ARBA00008455"/>
    </source>
</evidence>
<dbReference type="Pfam" id="PF00112">
    <property type="entry name" value="Peptidase_C1"/>
    <property type="match status" value="1"/>
</dbReference>
<dbReference type="GO" id="GO:0008234">
    <property type="term" value="F:cysteine-type peptidase activity"/>
    <property type="evidence" value="ECO:0007669"/>
    <property type="project" value="InterPro"/>
</dbReference>
<dbReference type="SUPFAM" id="SSF54001">
    <property type="entry name" value="Cysteine proteinases"/>
    <property type="match status" value="1"/>
</dbReference>
<dbReference type="PROSITE" id="PS00018">
    <property type="entry name" value="EF_HAND_1"/>
    <property type="match status" value="1"/>
</dbReference>
<dbReference type="PROSITE" id="PS50222">
    <property type="entry name" value="EF_HAND_2"/>
    <property type="match status" value="1"/>
</dbReference>
<comment type="caution">
    <text evidence="5">The sequence shown here is derived from an EMBL/GenBank/DDBJ whole genome shotgun (WGS) entry which is preliminary data.</text>
</comment>
<evidence type="ECO:0000256" key="3">
    <source>
        <dbReference type="ARBA" id="ARBA00023145"/>
    </source>
</evidence>
<gene>
    <name evidence="5" type="ORF">AK812_SmicGene3064</name>
</gene>
<dbReference type="CDD" id="cd00051">
    <property type="entry name" value="EFh"/>
    <property type="match status" value="1"/>
</dbReference>
<evidence type="ECO:0000313" key="6">
    <source>
        <dbReference type="Proteomes" id="UP000186817"/>
    </source>
</evidence>
<reference evidence="5 6" key="1">
    <citation type="submission" date="2016-02" db="EMBL/GenBank/DDBJ databases">
        <title>Genome analysis of coral dinoflagellate symbionts highlights evolutionary adaptations to a symbiotic lifestyle.</title>
        <authorList>
            <person name="Aranda M."/>
            <person name="Li Y."/>
            <person name="Liew Y.J."/>
            <person name="Baumgarten S."/>
            <person name="Simakov O."/>
            <person name="Wilson M."/>
            <person name="Piel J."/>
            <person name="Ashoor H."/>
            <person name="Bougouffa S."/>
            <person name="Bajic V.B."/>
            <person name="Ryu T."/>
            <person name="Ravasi T."/>
            <person name="Bayer T."/>
            <person name="Micklem G."/>
            <person name="Kim H."/>
            <person name="Bhak J."/>
            <person name="Lajeunesse T.C."/>
            <person name="Voolstra C.R."/>
        </authorList>
    </citation>
    <scope>NUCLEOTIDE SEQUENCE [LARGE SCALE GENOMIC DNA]</scope>
    <source>
        <strain evidence="5 6">CCMP2467</strain>
    </source>
</reference>
<dbReference type="GO" id="GO:0006508">
    <property type="term" value="P:proteolysis"/>
    <property type="evidence" value="ECO:0007669"/>
    <property type="project" value="InterPro"/>
</dbReference>
<dbReference type="InterPro" id="IPR038765">
    <property type="entry name" value="Papain-like_cys_pep_sf"/>
</dbReference>
<dbReference type="AlphaFoldDB" id="A0A1Q9EZV7"/>